<dbReference type="Gene3D" id="3.40.190.290">
    <property type="match status" value="1"/>
</dbReference>
<gene>
    <name evidence="6" type="ORF">C7B46_11690</name>
</gene>
<accession>A0A2T2XF01</accession>
<evidence type="ECO:0000256" key="3">
    <source>
        <dbReference type="ARBA" id="ARBA00023125"/>
    </source>
</evidence>
<dbReference type="Pfam" id="PF00126">
    <property type="entry name" value="HTH_1"/>
    <property type="match status" value="1"/>
</dbReference>
<evidence type="ECO:0000313" key="7">
    <source>
        <dbReference type="Proteomes" id="UP000242972"/>
    </source>
</evidence>
<feature type="domain" description="HTH lysR-type" evidence="5">
    <location>
        <begin position="1"/>
        <end position="58"/>
    </location>
</feature>
<keyword evidence="3" id="KW-0238">DNA-binding</keyword>
<organism evidence="6 7">
    <name type="scientific">Sulfobacillus benefaciens</name>
    <dbReference type="NCBI Taxonomy" id="453960"/>
    <lineage>
        <taxon>Bacteria</taxon>
        <taxon>Bacillati</taxon>
        <taxon>Bacillota</taxon>
        <taxon>Clostridia</taxon>
        <taxon>Eubacteriales</taxon>
        <taxon>Clostridiales Family XVII. Incertae Sedis</taxon>
        <taxon>Sulfobacillus</taxon>
    </lineage>
</organism>
<dbReference type="Proteomes" id="UP000242972">
    <property type="component" value="Unassembled WGS sequence"/>
</dbReference>
<dbReference type="InterPro" id="IPR036390">
    <property type="entry name" value="WH_DNA-bd_sf"/>
</dbReference>
<protein>
    <recommendedName>
        <fullName evidence="5">HTH lysR-type domain-containing protein</fullName>
    </recommendedName>
</protein>
<dbReference type="Gene3D" id="1.10.10.10">
    <property type="entry name" value="Winged helix-like DNA-binding domain superfamily/Winged helix DNA-binding domain"/>
    <property type="match status" value="1"/>
</dbReference>
<name>A0A2T2XF01_9FIRM</name>
<evidence type="ECO:0000256" key="2">
    <source>
        <dbReference type="ARBA" id="ARBA00023015"/>
    </source>
</evidence>
<evidence type="ECO:0000313" key="6">
    <source>
        <dbReference type="EMBL" id="PSR33057.1"/>
    </source>
</evidence>
<keyword evidence="2" id="KW-0805">Transcription regulation</keyword>
<dbReference type="CDD" id="cd05466">
    <property type="entry name" value="PBP2_LTTR_substrate"/>
    <property type="match status" value="1"/>
</dbReference>
<dbReference type="InterPro" id="IPR036388">
    <property type="entry name" value="WH-like_DNA-bd_sf"/>
</dbReference>
<dbReference type="PANTHER" id="PTHR30126:SF64">
    <property type="entry name" value="HTH-TYPE TRANSCRIPTIONAL REGULATOR CITR"/>
    <property type="match status" value="1"/>
</dbReference>
<evidence type="ECO:0000256" key="4">
    <source>
        <dbReference type="ARBA" id="ARBA00023163"/>
    </source>
</evidence>
<dbReference type="InterPro" id="IPR000847">
    <property type="entry name" value="LysR_HTH_N"/>
</dbReference>
<dbReference type="GO" id="GO:0003700">
    <property type="term" value="F:DNA-binding transcription factor activity"/>
    <property type="evidence" value="ECO:0007669"/>
    <property type="project" value="InterPro"/>
</dbReference>
<dbReference type="SUPFAM" id="SSF46785">
    <property type="entry name" value="Winged helix' DNA-binding domain"/>
    <property type="match status" value="1"/>
</dbReference>
<dbReference type="FunFam" id="1.10.10.10:FF:000001">
    <property type="entry name" value="LysR family transcriptional regulator"/>
    <property type="match status" value="1"/>
</dbReference>
<proteinExistence type="inferred from homology"/>
<dbReference type="GO" id="GO:0000976">
    <property type="term" value="F:transcription cis-regulatory region binding"/>
    <property type="evidence" value="ECO:0007669"/>
    <property type="project" value="TreeGrafter"/>
</dbReference>
<dbReference type="AlphaFoldDB" id="A0A2T2XF01"/>
<dbReference type="Pfam" id="PF03466">
    <property type="entry name" value="LysR_substrate"/>
    <property type="match status" value="1"/>
</dbReference>
<dbReference type="InterPro" id="IPR005119">
    <property type="entry name" value="LysR_subst-bd"/>
</dbReference>
<dbReference type="EMBL" id="PXYW01000028">
    <property type="protein sequence ID" value="PSR33057.1"/>
    <property type="molecule type" value="Genomic_DNA"/>
</dbReference>
<evidence type="ECO:0000259" key="5">
    <source>
        <dbReference type="PROSITE" id="PS50931"/>
    </source>
</evidence>
<comment type="caution">
    <text evidence="6">The sequence shown here is derived from an EMBL/GenBank/DDBJ whole genome shotgun (WGS) entry which is preliminary data.</text>
</comment>
<dbReference type="SUPFAM" id="SSF53850">
    <property type="entry name" value="Periplasmic binding protein-like II"/>
    <property type="match status" value="1"/>
</dbReference>
<dbReference type="PANTHER" id="PTHR30126">
    <property type="entry name" value="HTH-TYPE TRANSCRIPTIONAL REGULATOR"/>
    <property type="match status" value="1"/>
</dbReference>
<keyword evidence="4" id="KW-0804">Transcription</keyword>
<sequence>MDLEQLMTFVLAARTQNFRETGRQRFLNQATVSHHIANLEADLGVVLFQRIGRRVVLTASGHEFVPYAERLLSLAAEGKAKAQKPISHHFVLAASAYAAETIVPWLCRILLSRMPGIDIEIRVMASSEIPTMVSQGGADAGIGREEAHAGPLKSRRLVHDNLVLITAHDGGDWDQSSPVWQALLRDHRLIIQPRMPYLSEIRARCLNEGISLRTMRVTHLAVSKKLVEEGIGVAVVPSLAVTRELMEGRLLAIYPSWLEDLRDALYWITRRDTVNSASVQMAEEALQYRWPQ</sequence>
<dbReference type="PROSITE" id="PS50931">
    <property type="entry name" value="HTH_LYSR"/>
    <property type="match status" value="1"/>
</dbReference>
<comment type="similarity">
    <text evidence="1">Belongs to the LysR transcriptional regulatory family.</text>
</comment>
<reference evidence="6 7" key="1">
    <citation type="journal article" date="2014" name="BMC Genomics">
        <title>Comparison of environmental and isolate Sulfobacillus genomes reveals diverse carbon, sulfur, nitrogen, and hydrogen metabolisms.</title>
        <authorList>
            <person name="Justice N.B."/>
            <person name="Norman A."/>
            <person name="Brown C.T."/>
            <person name="Singh A."/>
            <person name="Thomas B.C."/>
            <person name="Banfield J.F."/>
        </authorList>
    </citation>
    <scope>NUCLEOTIDE SEQUENCE [LARGE SCALE GENOMIC DNA]</scope>
    <source>
        <strain evidence="6">AMDSBA4</strain>
    </source>
</reference>
<evidence type="ECO:0000256" key="1">
    <source>
        <dbReference type="ARBA" id="ARBA00009437"/>
    </source>
</evidence>